<accession>A0A8T2NGS5</accession>
<evidence type="ECO:0000256" key="1">
    <source>
        <dbReference type="SAM" id="MobiDB-lite"/>
    </source>
</evidence>
<feature type="compositionally biased region" description="Polar residues" evidence="1">
    <location>
        <begin position="87"/>
        <end position="105"/>
    </location>
</feature>
<proteinExistence type="predicted"/>
<reference evidence="2" key="1">
    <citation type="thesis" date="2021" institute="BYU ScholarsArchive" country="Provo, UT, USA">
        <title>Applications of and Algorithms for Genome Assembly and Genomic Analyses with an Emphasis on Marine Teleosts.</title>
        <authorList>
            <person name="Pickett B.D."/>
        </authorList>
    </citation>
    <scope>NUCLEOTIDE SEQUENCE</scope>
    <source>
        <strain evidence="2">HI-2016</strain>
    </source>
</reference>
<dbReference type="OrthoDB" id="25165at2759"/>
<name>A0A8T2NGS5_9TELE</name>
<dbReference type="EMBL" id="JAFBMS010000052">
    <property type="protein sequence ID" value="KAG9339595.1"/>
    <property type="molecule type" value="Genomic_DNA"/>
</dbReference>
<comment type="caution">
    <text evidence="2">The sequence shown here is derived from an EMBL/GenBank/DDBJ whole genome shotgun (WGS) entry which is preliminary data.</text>
</comment>
<organism evidence="2 3">
    <name type="scientific">Albula glossodonta</name>
    <name type="common">roundjaw bonefish</name>
    <dbReference type="NCBI Taxonomy" id="121402"/>
    <lineage>
        <taxon>Eukaryota</taxon>
        <taxon>Metazoa</taxon>
        <taxon>Chordata</taxon>
        <taxon>Craniata</taxon>
        <taxon>Vertebrata</taxon>
        <taxon>Euteleostomi</taxon>
        <taxon>Actinopterygii</taxon>
        <taxon>Neopterygii</taxon>
        <taxon>Teleostei</taxon>
        <taxon>Albuliformes</taxon>
        <taxon>Albulidae</taxon>
        <taxon>Albula</taxon>
    </lineage>
</organism>
<evidence type="ECO:0000313" key="2">
    <source>
        <dbReference type="EMBL" id="KAG9339595.1"/>
    </source>
</evidence>
<keyword evidence="3" id="KW-1185">Reference proteome</keyword>
<feature type="region of interest" description="Disordered" evidence="1">
    <location>
        <begin position="22"/>
        <end position="53"/>
    </location>
</feature>
<dbReference type="AlphaFoldDB" id="A0A8T2NGS5"/>
<gene>
    <name evidence="2" type="ORF">JZ751_023486</name>
</gene>
<dbReference type="Proteomes" id="UP000824540">
    <property type="component" value="Unassembled WGS sequence"/>
</dbReference>
<evidence type="ECO:0000313" key="3">
    <source>
        <dbReference type="Proteomes" id="UP000824540"/>
    </source>
</evidence>
<protein>
    <submittedName>
        <fullName evidence="2">Uncharacterized protein</fullName>
    </submittedName>
</protein>
<sequence>MTADEISSLLDSLGFYRRSKKGEEVPEEFQQFPLRAPRDELKPDTRKEQDRNGADWATMPVFYTPIPQNLRLGLAYASGSVFGNNRTGDALEQNENTGNPCSQKTDILPGFVTPSREPLMTLSWGVS</sequence>
<feature type="region of interest" description="Disordered" evidence="1">
    <location>
        <begin position="87"/>
        <end position="110"/>
    </location>
</feature>
<feature type="compositionally biased region" description="Basic and acidic residues" evidence="1">
    <location>
        <begin position="36"/>
        <end position="53"/>
    </location>
</feature>